<name>F9DP06_9BACL</name>
<keyword evidence="1" id="KW-0472">Membrane</keyword>
<keyword evidence="1" id="KW-1133">Transmembrane helix</keyword>
<dbReference type="EMBL" id="AFPZ01000016">
    <property type="protein sequence ID" value="EGQ27415.1"/>
    <property type="molecule type" value="Genomic_DNA"/>
</dbReference>
<protein>
    <submittedName>
        <fullName evidence="2">Uncharacterized protein</fullName>
    </submittedName>
</protein>
<feature type="transmembrane region" description="Helical" evidence="1">
    <location>
        <begin position="16"/>
        <end position="38"/>
    </location>
</feature>
<dbReference type="AlphaFoldDB" id="F9DP06"/>
<dbReference type="HOGENOM" id="CLU_3173370_0_0_9"/>
<gene>
    <name evidence="2" type="ORF">HMPREF9372_0536</name>
</gene>
<dbReference type="RefSeq" id="WP_009497239.1">
    <property type="nucleotide sequence ID" value="NZ_GL982997.1"/>
</dbReference>
<reference evidence="2 3" key="1">
    <citation type="submission" date="2011-04" db="EMBL/GenBank/DDBJ databases">
        <authorList>
            <person name="Muzny D."/>
            <person name="Qin X."/>
            <person name="Deng J."/>
            <person name="Jiang H."/>
            <person name="Liu Y."/>
            <person name="Qu J."/>
            <person name="Song X.-Z."/>
            <person name="Zhang L."/>
            <person name="Thornton R."/>
            <person name="Coyle M."/>
            <person name="Francisco L."/>
            <person name="Jackson L."/>
            <person name="Javaid M."/>
            <person name="Korchina V."/>
            <person name="Kovar C."/>
            <person name="Mata R."/>
            <person name="Mathew T."/>
            <person name="Ngo R."/>
            <person name="Nguyen L."/>
            <person name="Nguyen N."/>
            <person name="Okwuonu G."/>
            <person name="Ongeri F."/>
            <person name="Pham C."/>
            <person name="Simmons D."/>
            <person name="Wilczek-Boney K."/>
            <person name="Hale W."/>
            <person name="Jakkamsetti A."/>
            <person name="Pham P."/>
            <person name="Ruth R."/>
            <person name="San Lucas F."/>
            <person name="Warren J."/>
            <person name="Zhang J."/>
            <person name="Zhao Z."/>
            <person name="Zhou C."/>
            <person name="Zhu D."/>
            <person name="Lee S."/>
            <person name="Bess C."/>
            <person name="Blankenburg K."/>
            <person name="Forbes L."/>
            <person name="Fu Q."/>
            <person name="Gubbala S."/>
            <person name="Hirani K."/>
            <person name="Jayaseelan J.C."/>
            <person name="Lara F."/>
            <person name="Munidasa M."/>
            <person name="Palculict T."/>
            <person name="Patil S."/>
            <person name="Pu L.-L."/>
            <person name="Saada N."/>
            <person name="Tang L."/>
            <person name="Weissenberger G."/>
            <person name="Zhu Y."/>
            <person name="Hemphill L."/>
            <person name="Shang Y."/>
            <person name="Youmans B."/>
            <person name="Ayvaz T."/>
            <person name="Ross M."/>
            <person name="Santibanez J."/>
            <person name="Aqrawi P."/>
            <person name="Gross S."/>
            <person name="Joshi V."/>
            <person name="Fowler G."/>
            <person name="Nazareth L."/>
            <person name="Reid J."/>
            <person name="Worley K."/>
            <person name="Petrosino J."/>
            <person name="Highlander S."/>
            <person name="Gibbs R."/>
        </authorList>
    </citation>
    <scope>NUCLEOTIDE SEQUENCE [LARGE SCALE GENOMIC DNA]</scope>
    <source>
        <strain evidence="2 3">2681</strain>
    </source>
</reference>
<evidence type="ECO:0000313" key="2">
    <source>
        <dbReference type="EMBL" id="EGQ27415.1"/>
    </source>
</evidence>
<sequence>MNKQHKKEAAGHLIRRYLFISIGVVLTAVALDLFLIPIPSLMEGLLV</sequence>
<dbReference type="Proteomes" id="UP000005316">
    <property type="component" value="Unassembled WGS sequence"/>
</dbReference>
<evidence type="ECO:0000313" key="3">
    <source>
        <dbReference type="Proteomes" id="UP000005316"/>
    </source>
</evidence>
<proteinExistence type="predicted"/>
<evidence type="ECO:0000256" key="1">
    <source>
        <dbReference type="SAM" id="Phobius"/>
    </source>
</evidence>
<keyword evidence="1" id="KW-0812">Transmembrane</keyword>
<comment type="caution">
    <text evidence="2">The sequence shown here is derived from an EMBL/GenBank/DDBJ whole genome shotgun (WGS) entry which is preliminary data.</text>
</comment>
<accession>F9DP06</accession>
<organism evidence="2 3">
    <name type="scientific">Sporosarcina newyorkensis 2681</name>
    <dbReference type="NCBI Taxonomy" id="1027292"/>
    <lineage>
        <taxon>Bacteria</taxon>
        <taxon>Bacillati</taxon>
        <taxon>Bacillota</taxon>
        <taxon>Bacilli</taxon>
        <taxon>Bacillales</taxon>
        <taxon>Caryophanaceae</taxon>
        <taxon>Sporosarcina</taxon>
    </lineage>
</organism>